<feature type="transmembrane region" description="Helical" evidence="7">
    <location>
        <begin position="259"/>
        <end position="278"/>
    </location>
</feature>
<evidence type="ECO:0000256" key="7">
    <source>
        <dbReference type="SAM" id="Phobius"/>
    </source>
</evidence>
<evidence type="ECO:0000256" key="1">
    <source>
        <dbReference type="ARBA" id="ARBA00004651"/>
    </source>
</evidence>
<reference evidence="10 11" key="1">
    <citation type="submission" date="2012-11" db="EMBL/GenBank/DDBJ databases">
        <title>Genome assembly of Thiorhodococcus sp. AK35.</title>
        <authorList>
            <person name="Nupur N."/>
            <person name="Khatri I."/>
            <person name="Subramanian S."/>
            <person name="Pinnaka A."/>
        </authorList>
    </citation>
    <scope>NUCLEOTIDE SEQUENCE [LARGE SCALE GENOMIC DNA]</scope>
    <source>
        <strain evidence="10 11">AK35</strain>
    </source>
</reference>
<sequence length="399" mass="43899">MGSYHLGRHLKILEFALSSMLRRRTKNLGLVLVFAALVFLLSSIVFLTGALRTEALATLEASPQLLVQRAMAGRHALIPLDYGELIARLPGVGSVTPRYWGYYYDIYTGANYTLLGIGDQGLESPGSTPLRLVEGSFIMPGQRRVCLIGEGVARVRGTRIGGMVSLRDARGWMQEYEVIGLFASPSRLLTNDLILLPEADLKAHFGMPDDRATDLMVEVYNPHEVDNISRKILERLPDARPISHAEIQRTYETLFNWRGGLLLAMFLGAMAAFMILAWDKATGLSADERREIGILKAIGWETSDILELKLWEGAALALVAFLAGVTAGYAHVQRFGSELLMPVLEGWSTLFPAIDLAPQLDPYALGVLFSLTVVPYIVATVVPSWKAAITDPDRVMRAS</sequence>
<dbReference type="AlphaFoldDB" id="W9VAG4"/>
<dbReference type="InterPro" id="IPR025857">
    <property type="entry name" value="MacB_PCD"/>
</dbReference>
<comment type="caution">
    <text evidence="10">The sequence shown here is derived from an EMBL/GenBank/DDBJ whole genome shotgun (WGS) entry which is preliminary data.</text>
</comment>
<dbReference type="GO" id="GO:0098797">
    <property type="term" value="C:plasma membrane protein complex"/>
    <property type="evidence" value="ECO:0007669"/>
    <property type="project" value="TreeGrafter"/>
</dbReference>
<evidence type="ECO:0000256" key="3">
    <source>
        <dbReference type="ARBA" id="ARBA00022475"/>
    </source>
</evidence>
<evidence type="ECO:0000259" key="8">
    <source>
        <dbReference type="Pfam" id="PF02687"/>
    </source>
</evidence>
<feature type="transmembrane region" description="Helical" evidence="7">
    <location>
        <begin position="313"/>
        <end position="332"/>
    </location>
</feature>
<evidence type="ECO:0000259" key="9">
    <source>
        <dbReference type="Pfam" id="PF12704"/>
    </source>
</evidence>
<accession>W9VAG4</accession>
<evidence type="ECO:0000256" key="2">
    <source>
        <dbReference type="ARBA" id="ARBA00005236"/>
    </source>
</evidence>
<keyword evidence="4 7" id="KW-0812">Transmembrane</keyword>
<feature type="transmembrane region" description="Helical" evidence="7">
    <location>
        <begin position="28"/>
        <end position="51"/>
    </location>
</feature>
<dbReference type="EMBL" id="AONC01000011">
    <property type="protein sequence ID" value="EXJ16424.1"/>
    <property type="molecule type" value="Genomic_DNA"/>
</dbReference>
<feature type="domain" description="MacB-like periplasmic core" evidence="9">
    <location>
        <begin position="38"/>
        <end position="232"/>
    </location>
</feature>
<keyword evidence="3" id="KW-1003">Cell membrane</keyword>
<dbReference type="GO" id="GO:0044874">
    <property type="term" value="P:lipoprotein localization to outer membrane"/>
    <property type="evidence" value="ECO:0007669"/>
    <property type="project" value="TreeGrafter"/>
</dbReference>
<feature type="transmembrane region" description="Helical" evidence="7">
    <location>
        <begin position="363"/>
        <end position="385"/>
    </location>
</feature>
<dbReference type="STRING" id="1249627.D779_0156"/>
<dbReference type="InterPro" id="IPR051447">
    <property type="entry name" value="Lipoprotein-release_system"/>
</dbReference>
<dbReference type="OrthoDB" id="8522929at2"/>
<name>W9VAG4_9GAMM</name>
<gene>
    <name evidence="10" type="ORF">D779_0156</name>
</gene>
<dbReference type="PANTHER" id="PTHR30489:SF0">
    <property type="entry name" value="LIPOPROTEIN-RELEASING SYSTEM TRANSMEMBRANE PROTEIN LOLE"/>
    <property type="match status" value="1"/>
</dbReference>
<keyword evidence="5 7" id="KW-1133">Transmembrane helix</keyword>
<proteinExistence type="inferred from homology"/>
<evidence type="ECO:0000313" key="11">
    <source>
        <dbReference type="Proteomes" id="UP000019460"/>
    </source>
</evidence>
<keyword evidence="6 7" id="KW-0472">Membrane</keyword>
<dbReference type="PATRIC" id="fig|1249627.3.peg.783"/>
<dbReference type="Pfam" id="PF02687">
    <property type="entry name" value="FtsX"/>
    <property type="match status" value="1"/>
</dbReference>
<dbReference type="InterPro" id="IPR003838">
    <property type="entry name" value="ABC3_permease_C"/>
</dbReference>
<feature type="domain" description="ABC3 transporter permease C-terminal" evidence="8">
    <location>
        <begin position="286"/>
        <end position="390"/>
    </location>
</feature>
<dbReference type="PANTHER" id="PTHR30489">
    <property type="entry name" value="LIPOPROTEIN-RELEASING SYSTEM TRANSMEMBRANE PROTEIN LOLE"/>
    <property type="match status" value="1"/>
</dbReference>
<comment type="similarity">
    <text evidence="2">Belongs to the ABC-4 integral membrane protein family. LolC/E subfamily.</text>
</comment>
<dbReference type="Proteomes" id="UP000019460">
    <property type="component" value="Unassembled WGS sequence"/>
</dbReference>
<evidence type="ECO:0000313" key="10">
    <source>
        <dbReference type="EMBL" id="EXJ16424.1"/>
    </source>
</evidence>
<dbReference type="eggNOG" id="COG4591">
    <property type="taxonomic scope" value="Bacteria"/>
</dbReference>
<comment type="subcellular location">
    <subcellularLocation>
        <location evidence="1">Cell membrane</location>
        <topology evidence="1">Multi-pass membrane protein</topology>
    </subcellularLocation>
</comment>
<evidence type="ECO:0000256" key="5">
    <source>
        <dbReference type="ARBA" id="ARBA00022989"/>
    </source>
</evidence>
<dbReference type="RefSeq" id="WP_043749721.1">
    <property type="nucleotide sequence ID" value="NZ_AONC01000011.1"/>
</dbReference>
<dbReference type="Pfam" id="PF12704">
    <property type="entry name" value="MacB_PCD"/>
    <property type="match status" value="1"/>
</dbReference>
<organism evidence="10 11">
    <name type="scientific">Imhoffiella purpurea</name>
    <dbReference type="NCBI Taxonomy" id="1249627"/>
    <lineage>
        <taxon>Bacteria</taxon>
        <taxon>Pseudomonadati</taxon>
        <taxon>Pseudomonadota</taxon>
        <taxon>Gammaproteobacteria</taxon>
        <taxon>Chromatiales</taxon>
        <taxon>Chromatiaceae</taxon>
        <taxon>Imhoffiella</taxon>
    </lineage>
</organism>
<evidence type="ECO:0000256" key="6">
    <source>
        <dbReference type="ARBA" id="ARBA00023136"/>
    </source>
</evidence>
<evidence type="ECO:0000256" key="4">
    <source>
        <dbReference type="ARBA" id="ARBA00022692"/>
    </source>
</evidence>
<keyword evidence="11" id="KW-1185">Reference proteome</keyword>
<protein>
    <submittedName>
        <fullName evidence="10">ABC transporter, permease protein</fullName>
    </submittedName>
</protein>